<feature type="repeat" description="PPR" evidence="2">
    <location>
        <begin position="391"/>
        <end position="425"/>
    </location>
</feature>
<dbReference type="Pfam" id="PF01535">
    <property type="entry name" value="PPR"/>
    <property type="match status" value="3"/>
</dbReference>
<proteinExistence type="predicted"/>
<name>A0A8T2QNG1_CERRI</name>
<feature type="region of interest" description="Disordered" evidence="3">
    <location>
        <begin position="489"/>
        <end position="561"/>
    </location>
</feature>
<dbReference type="Pfam" id="PF13041">
    <property type="entry name" value="PPR_2"/>
    <property type="match status" value="4"/>
</dbReference>
<feature type="repeat" description="PPR" evidence="2">
    <location>
        <begin position="148"/>
        <end position="182"/>
    </location>
</feature>
<dbReference type="Pfam" id="PF12854">
    <property type="entry name" value="PPR_1"/>
    <property type="match status" value="1"/>
</dbReference>
<keyword evidence="5" id="KW-1185">Reference proteome</keyword>
<evidence type="ECO:0008006" key="6">
    <source>
        <dbReference type="Google" id="ProtNLM"/>
    </source>
</evidence>
<dbReference type="NCBIfam" id="TIGR00756">
    <property type="entry name" value="PPR"/>
    <property type="match status" value="9"/>
</dbReference>
<feature type="compositionally biased region" description="Basic and acidic residues" evidence="3">
    <location>
        <begin position="650"/>
        <end position="663"/>
    </location>
</feature>
<dbReference type="PANTHER" id="PTHR47942">
    <property type="entry name" value="TETRATRICOPEPTIDE REPEAT (TPR)-LIKE SUPERFAMILY PROTEIN-RELATED"/>
    <property type="match status" value="1"/>
</dbReference>
<dbReference type="OMA" id="EVCEIND"/>
<evidence type="ECO:0000313" key="4">
    <source>
        <dbReference type="EMBL" id="KAH7285035.1"/>
    </source>
</evidence>
<keyword evidence="1" id="KW-0677">Repeat</keyword>
<feature type="compositionally biased region" description="Polar residues" evidence="3">
    <location>
        <begin position="509"/>
        <end position="519"/>
    </location>
</feature>
<organism evidence="4 5">
    <name type="scientific">Ceratopteris richardii</name>
    <name type="common">Triangle waterfern</name>
    <dbReference type="NCBI Taxonomy" id="49495"/>
    <lineage>
        <taxon>Eukaryota</taxon>
        <taxon>Viridiplantae</taxon>
        <taxon>Streptophyta</taxon>
        <taxon>Embryophyta</taxon>
        <taxon>Tracheophyta</taxon>
        <taxon>Polypodiopsida</taxon>
        <taxon>Polypodiidae</taxon>
        <taxon>Polypodiales</taxon>
        <taxon>Pteridineae</taxon>
        <taxon>Pteridaceae</taxon>
        <taxon>Parkerioideae</taxon>
        <taxon>Ceratopteris</taxon>
    </lineage>
</organism>
<feature type="repeat" description="PPR" evidence="2">
    <location>
        <begin position="9"/>
        <end position="39"/>
    </location>
</feature>
<dbReference type="AlphaFoldDB" id="A0A8T2QNG1"/>
<feature type="repeat" description="PPR" evidence="2">
    <location>
        <begin position="356"/>
        <end position="390"/>
    </location>
</feature>
<feature type="repeat" description="PPR" evidence="2">
    <location>
        <begin position="321"/>
        <end position="355"/>
    </location>
</feature>
<feature type="repeat" description="PPR" evidence="2">
    <location>
        <begin position="286"/>
        <end position="320"/>
    </location>
</feature>
<dbReference type="PROSITE" id="PS51375">
    <property type="entry name" value="PPR"/>
    <property type="match status" value="11"/>
</dbReference>
<dbReference type="InterPro" id="IPR011990">
    <property type="entry name" value="TPR-like_helical_dom_sf"/>
</dbReference>
<sequence>MSEDSILPDSATLTIVLKGFCKQGRVDEALLFFEKMGPKVDGHEASYNILVHGLCFKMRIEEALNMASEMCRRGIVLTVHTYTAFVCAYFKMGKVEAACDILLELKKSGINADNTLCVELIIGLCQNNRVDSALALLKQMPECGCTPNQIHYTAVISGLCKANRVPEAMVLGHTMIKSRNRPDSITFSPIFEALCTSGKEKEAYELLDGLVENGADLTTGIFSSLIRGLCKARRLDGVRKLMAEMTTRGYHPDAVVYATLINANAHYLPGTVDLFTPLIGSNIVLSAARYADLMGGLFRSGEVEFALKVFKEMQRVGCPTRTESFNVIIDGLCRNNRVQEALEYLQNMKEHGCMPDHITYTILIHYFGMIGEFGRMDSLYKEMRANGCKPDDVTYSVLLQGFSKCERFNELYAVLDDMKTEGFPPNDPALRLLFENLRHKDQKRMTKYLKKEFGVSYELLTSVEADSSVKTKGKSDTKLIKGEDLCKSGKEVKSHRVPNSNKKIDSDNAKGTSTDSEGQCNKVFDSKHSSLTKNLGKSTRKSSKRSEKNMTDSFEKSNELNESVRFQEEKDIFKRSEAFSGRHLNNSGKEYPSAVDSKKSSAVKDSVKPVHRSSNKSKKEKAGSREKSDKLMESVEVPEQSNRKRVSYFRKKDSSKAAKEENCSKVFQS</sequence>
<reference evidence="4" key="1">
    <citation type="submission" date="2021-08" db="EMBL/GenBank/DDBJ databases">
        <title>WGS assembly of Ceratopteris richardii.</title>
        <authorList>
            <person name="Marchant D.B."/>
            <person name="Chen G."/>
            <person name="Jenkins J."/>
            <person name="Shu S."/>
            <person name="Leebens-Mack J."/>
            <person name="Grimwood J."/>
            <person name="Schmutz J."/>
            <person name="Soltis P."/>
            <person name="Soltis D."/>
            <person name="Chen Z.-H."/>
        </authorList>
    </citation>
    <scope>NUCLEOTIDE SEQUENCE</scope>
    <source>
        <strain evidence="4">Whitten #5841</strain>
        <tissue evidence="4">Leaf</tissue>
    </source>
</reference>
<feature type="repeat" description="PPR" evidence="2">
    <location>
        <begin position="78"/>
        <end position="112"/>
    </location>
</feature>
<evidence type="ECO:0000313" key="5">
    <source>
        <dbReference type="Proteomes" id="UP000825935"/>
    </source>
</evidence>
<dbReference type="Gene3D" id="1.25.40.10">
    <property type="entry name" value="Tetratricopeptide repeat domain"/>
    <property type="match status" value="4"/>
</dbReference>
<evidence type="ECO:0000256" key="2">
    <source>
        <dbReference type="PROSITE-ProRule" id="PRU00708"/>
    </source>
</evidence>
<dbReference type="OrthoDB" id="185373at2759"/>
<feature type="repeat" description="PPR" evidence="2">
    <location>
        <begin position="113"/>
        <end position="147"/>
    </location>
</feature>
<gene>
    <name evidence="4" type="ORF">KP509_33G008800</name>
</gene>
<feature type="repeat" description="PPR" evidence="2">
    <location>
        <begin position="218"/>
        <end position="252"/>
    </location>
</feature>
<dbReference type="InterPro" id="IPR051222">
    <property type="entry name" value="PPR/CCM1_RNA-binding"/>
</dbReference>
<dbReference type="EMBL" id="CM035438">
    <property type="protein sequence ID" value="KAH7285035.1"/>
    <property type="molecule type" value="Genomic_DNA"/>
</dbReference>
<feature type="repeat" description="PPR" evidence="2">
    <location>
        <begin position="183"/>
        <end position="217"/>
    </location>
</feature>
<feature type="repeat" description="PPR" evidence="2">
    <location>
        <begin position="43"/>
        <end position="77"/>
    </location>
</feature>
<protein>
    <recommendedName>
        <fullName evidence="6">Pentatricopeptide repeat-containing protein</fullName>
    </recommendedName>
</protein>
<dbReference type="PANTHER" id="PTHR47942:SF16">
    <property type="entry name" value="PENTATRICOPEPTIDE REPEAT DOMAIN CONTAINING PROTEIN-RELATED"/>
    <property type="match status" value="1"/>
</dbReference>
<feature type="compositionally biased region" description="Basic residues" evidence="3">
    <location>
        <begin position="609"/>
        <end position="619"/>
    </location>
</feature>
<feature type="region of interest" description="Disordered" evidence="3">
    <location>
        <begin position="577"/>
        <end position="669"/>
    </location>
</feature>
<dbReference type="Proteomes" id="UP000825935">
    <property type="component" value="Chromosome 33"/>
</dbReference>
<evidence type="ECO:0000256" key="1">
    <source>
        <dbReference type="ARBA" id="ARBA00022737"/>
    </source>
</evidence>
<dbReference type="InterPro" id="IPR002885">
    <property type="entry name" value="PPR_rpt"/>
</dbReference>
<comment type="caution">
    <text evidence="4">The sequence shown here is derived from an EMBL/GenBank/DDBJ whole genome shotgun (WGS) entry which is preliminary data.</text>
</comment>
<feature type="compositionally biased region" description="Basic and acidic residues" evidence="3">
    <location>
        <begin position="544"/>
        <end position="559"/>
    </location>
</feature>
<accession>A0A8T2QNG1</accession>
<feature type="compositionally biased region" description="Basic and acidic residues" evidence="3">
    <location>
        <begin position="620"/>
        <end position="633"/>
    </location>
</feature>
<evidence type="ECO:0000256" key="3">
    <source>
        <dbReference type="SAM" id="MobiDB-lite"/>
    </source>
</evidence>